<keyword evidence="3 6" id="KW-0812">Transmembrane</keyword>
<evidence type="ECO:0000313" key="8">
    <source>
        <dbReference type="Proteomes" id="UP000016662"/>
    </source>
</evidence>
<feature type="transmembrane region" description="Helical" evidence="6">
    <location>
        <begin position="42"/>
        <end position="61"/>
    </location>
</feature>
<dbReference type="Proteomes" id="UP000016662">
    <property type="component" value="Unassembled WGS sequence"/>
</dbReference>
<dbReference type="RefSeq" id="WP_021680284.1">
    <property type="nucleotide sequence ID" value="NZ_KI260285.1"/>
</dbReference>
<dbReference type="PANTHER" id="PTHR30250">
    <property type="entry name" value="PST FAMILY PREDICTED COLANIC ACID TRANSPORTER"/>
    <property type="match status" value="1"/>
</dbReference>
<dbReference type="EMBL" id="AWVF01000001">
    <property type="protein sequence ID" value="ERJ97602.1"/>
    <property type="molecule type" value="Genomic_DNA"/>
</dbReference>
<dbReference type="CDD" id="cd13128">
    <property type="entry name" value="MATE_Wzx_like"/>
    <property type="match status" value="1"/>
</dbReference>
<evidence type="ECO:0000256" key="6">
    <source>
        <dbReference type="SAM" id="Phobius"/>
    </source>
</evidence>
<evidence type="ECO:0000256" key="2">
    <source>
        <dbReference type="ARBA" id="ARBA00022475"/>
    </source>
</evidence>
<feature type="transmembrane region" description="Helical" evidence="6">
    <location>
        <begin position="414"/>
        <end position="435"/>
    </location>
</feature>
<feature type="transmembrane region" description="Helical" evidence="6">
    <location>
        <begin position="210"/>
        <end position="230"/>
    </location>
</feature>
<evidence type="ECO:0000256" key="1">
    <source>
        <dbReference type="ARBA" id="ARBA00004651"/>
    </source>
</evidence>
<feature type="transmembrane region" description="Helical" evidence="6">
    <location>
        <begin position="113"/>
        <end position="133"/>
    </location>
</feature>
<feature type="transmembrane region" description="Helical" evidence="6">
    <location>
        <begin position="384"/>
        <end position="402"/>
    </location>
</feature>
<feature type="transmembrane region" description="Helical" evidence="6">
    <location>
        <begin position="291"/>
        <end position="311"/>
    </location>
</feature>
<evidence type="ECO:0000256" key="5">
    <source>
        <dbReference type="ARBA" id="ARBA00023136"/>
    </source>
</evidence>
<dbReference type="InterPro" id="IPR002797">
    <property type="entry name" value="Polysacc_synth"/>
</dbReference>
<feature type="transmembrane region" description="Helical" evidence="6">
    <location>
        <begin position="82"/>
        <end position="107"/>
    </location>
</feature>
<dbReference type="eggNOG" id="COG2244">
    <property type="taxonomic scope" value="Bacteria"/>
</dbReference>
<dbReference type="InterPro" id="IPR050833">
    <property type="entry name" value="Poly_Biosynth_Transport"/>
</dbReference>
<accession>U2KZ95</accession>
<dbReference type="OrthoDB" id="9815702at2"/>
<feature type="transmembrane region" description="Helical" evidence="6">
    <location>
        <begin position="167"/>
        <end position="189"/>
    </location>
</feature>
<feature type="transmembrane region" description="Helical" evidence="6">
    <location>
        <begin position="441"/>
        <end position="461"/>
    </location>
</feature>
<feature type="transmembrane region" description="Helical" evidence="6">
    <location>
        <begin position="142"/>
        <end position="161"/>
    </location>
</feature>
<gene>
    <name evidence="7" type="ORF">RUMCAL_00015</name>
</gene>
<keyword evidence="8" id="KW-1185">Reference proteome</keyword>
<dbReference type="PATRIC" id="fig|411473.3.peg.13"/>
<organism evidence="7 8">
    <name type="scientific">Ruminococcus callidus ATCC 27760</name>
    <dbReference type="NCBI Taxonomy" id="411473"/>
    <lineage>
        <taxon>Bacteria</taxon>
        <taxon>Bacillati</taxon>
        <taxon>Bacillota</taxon>
        <taxon>Clostridia</taxon>
        <taxon>Eubacteriales</taxon>
        <taxon>Oscillospiraceae</taxon>
        <taxon>Ruminococcus</taxon>
    </lineage>
</organism>
<sequence length="485" mass="55163">MSQPSIKKNYIYNTLYEILAIIAPLITAPYVSRVFGADGVGIYSYTSAITAYFTMFSAMGIKSYGQREIAQHRENPQECSKLFWELELMCISTTAVSLIVWTFLIIFSANYSVYYLVLTMTVLATAFDISWFWSGQEQYRFIVIRNSIIKILGIVLLFAFVRKRSDLVLYIALIAATGLLGNISMWSYLPKFLVKVDWKLLSVKRHYRQTFVYFIPTIATSIYTVLDKAMIGWITQNDFENGYYEQATKILNICKTLVFSINTVVSSRISFLFAKEAHVEIKQKLETTMNFILFLSIPITFGLIGVAKRFVPLFFGKGYDETIAILCFMSPLMIIIGISNCLGSLYFTPSGQRARSNKGIVTGAVVNLVLNLILIPFFASRGAVIASVVAESTITGIYLYMSRDYFDISCIFKFGWKRLIAAMVMFIVILFANNIISHQLIAFIVQVVLGIVTYVLCLLIMRDRFLLDNIKKYGEKLLHTKSKRM</sequence>
<evidence type="ECO:0000313" key="7">
    <source>
        <dbReference type="EMBL" id="ERJ97602.1"/>
    </source>
</evidence>
<reference evidence="7 8" key="1">
    <citation type="submission" date="2013-07" db="EMBL/GenBank/DDBJ databases">
        <authorList>
            <person name="Weinstock G."/>
            <person name="Sodergren E."/>
            <person name="Wylie T."/>
            <person name="Fulton L."/>
            <person name="Fulton R."/>
            <person name="Fronick C."/>
            <person name="O'Laughlin M."/>
            <person name="Godfrey J."/>
            <person name="Miner T."/>
            <person name="Herter B."/>
            <person name="Appelbaum E."/>
            <person name="Cordes M."/>
            <person name="Lek S."/>
            <person name="Wollam A."/>
            <person name="Pepin K.H."/>
            <person name="Palsikar V.B."/>
            <person name="Mitreva M."/>
            <person name="Wilson R.K."/>
        </authorList>
    </citation>
    <scope>NUCLEOTIDE SEQUENCE [LARGE SCALE GENOMIC DNA]</scope>
    <source>
        <strain evidence="7 8">ATCC 27760</strain>
    </source>
</reference>
<name>U2KZ95_9FIRM</name>
<feature type="transmembrane region" description="Helical" evidence="6">
    <location>
        <begin position="359"/>
        <end position="378"/>
    </location>
</feature>
<dbReference type="AlphaFoldDB" id="U2KZ95"/>
<dbReference type="PANTHER" id="PTHR30250:SF11">
    <property type="entry name" value="O-ANTIGEN TRANSPORTER-RELATED"/>
    <property type="match status" value="1"/>
</dbReference>
<dbReference type="STRING" id="411473.RUMCAL_00015"/>
<feature type="transmembrane region" description="Helical" evidence="6">
    <location>
        <begin position="12"/>
        <end position="30"/>
    </location>
</feature>
<evidence type="ECO:0000256" key="4">
    <source>
        <dbReference type="ARBA" id="ARBA00022989"/>
    </source>
</evidence>
<dbReference type="GO" id="GO:0005886">
    <property type="term" value="C:plasma membrane"/>
    <property type="evidence" value="ECO:0007669"/>
    <property type="project" value="UniProtKB-SubCell"/>
</dbReference>
<protein>
    <submittedName>
        <fullName evidence="7">Polysaccharide biosynthesis protein</fullName>
    </submittedName>
</protein>
<evidence type="ECO:0000256" key="3">
    <source>
        <dbReference type="ARBA" id="ARBA00022692"/>
    </source>
</evidence>
<keyword evidence="5 6" id="KW-0472">Membrane</keyword>
<comment type="caution">
    <text evidence="7">The sequence shown here is derived from an EMBL/GenBank/DDBJ whole genome shotgun (WGS) entry which is preliminary data.</text>
</comment>
<feature type="transmembrane region" description="Helical" evidence="6">
    <location>
        <begin position="323"/>
        <end position="347"/>
    </location>
</feature>
<dbReference type="Pfam" id="PF01943">
    <property type="entry name" value="Polysacc_synt"/>
    <property type="match status" value="1"/>
</dbReference>
<comment type="subcellular location">
    <subcellularLocation>
        <location evidence="1">Cell membrane</location>
        <topology evidence="1">Multi-pass membrane protein</topology>
    </subcellularLocation>
</comment>
<keyword evidence="4 6" id="KW-1133">Transmembrane helix</keyword>
<dbReference type="HOGENOM" id="CLU_022017_0_0_9"/>
<keyword evidence="2" id="KW-1003">Cell membrane</keyword>
<proteinExistence type="predicted"/>